<evidence type="ECO:0000313" key="2">
    <source>
        <dbReference type="Proteomes" id="UP000244925"/>
    </source>
</evidence>
<dbReference type="Gene3D" id="1.10.10.10">
    <property type="entry name" value="Winged helix-like DNA-binding domain superfamily/Winged helix DNA-binding domain"/>
    <property type="match status" value="1"/>
</dbReference>
<dbReference type="InterPro" id="IPR019707">
    <property type="entry name" value="DUF2582"/>
</dbReference>
<dbReference type="Proteomes" id="UP000244925">
    <property type="component" value="Unassembled WGS sequence"/>
</dbReference>
<dbReference type="EMBL" id="PUBV01000014">
    <property type="protein sequence ID" value="PWB07278.1"/>
    <property type="molecule type" value="Genomic_DNA"/>
</dbReference>
<dbReference type="AlphaFoldDB" id="A0A2V1IS10"/>
<protein>
    <recommendedName>
        <fullName evidence="3">Winged helix-turn-helix domain-containing protein</fullName>
    </recommendedName>
</protein>
<dbReference type="RefSeq" id="WP_107036146.1">
    <property type="nucleotide sequence ID" value="NZ_CAOLHR010000009.1"/>
</dbReference>
<evidence type="ECO:0008006" key="3">
    <source>
        <dbReference type="Google" id="ProtNLM"/>
    </source>
</evidence>
<proteinExistence type="predicted"/>
<dbReference type="InterPro" id="IPR036388">
    <property type="entry name" value="WH-like_DNA-bd_sf"/>
</dbReference>
<comment type="caution">
    <text evidence="1">The sequence shown here is derived from an EMBL/GenBank/DDBJ whole genome shotgun (WGS) entry which is preliminary data.</text>
</comment>
<gene>
    <name evidence="1" type="ORF">C5O25_07625</name>
</gene>
<evidence type="ECO:0000313" key="1">
    <source>
        <dbReference type="EMBL" id="PWB07278.1"/>
    </source>
</evidence>
<accession>A0A2V1IS10</accession>
<dbReference type="Pfam" id="PF10771">
    <property type="entry name" value="DUF2582"/>
    <property type="match status" value="1"/>
</dbReference>
<name>A0A2V1IS10_9BACT</name>
<keyword evidence="2" id="KW-1185">Reference proteome</keyword>
<organism evidence="1 2">
    <name type="scientific">Paramuribaculum intestinale</name>
    <dbReference type="NCBI Taxonomy" id="2094151"/>
    <lineage>
        <taxon>Bacteria</taxon>
        <taxon>Pseudomonadati</taxon>
        <taxon>Bacteroidota</taxon>
        <taxon>Bacteroidia</taxon>
        <taxon>Bacteroidales</taxon>
        <taxon>Muribaculaceae</taxon>
        <taxon>Paramuribaculum</taxon>
    </lineage>
</organism>
<reference evidence="2" key="1">
    <citation type="submission" date="2018-02" db="EMBL/GenBank/DDBJ databases">
        <authorList>
            <person name="Clavel T."/>
            <person name="Strowig T."/>
        </authorList>
    </citation>
    <scope>NUCLEOTIDE SEQUENCE [LARGE SCALE GENOMIC DNA]</scope>
    <source>
        <strain evidence="2">DSM 100764</strain>
    </source>
</reference>
<sequence length="69" mass="7898">MNTETIGCWAGLVWNALNEADILDIKQIKKITKLKEKEICAALGWLAREDKIKFEESEDNKEILITLAH</sequence>
<dbReference type="GeneID" id="93423509"/>